<evidence type="ECO:0000313" key="2">
    <source>
        <dbReference type="EMBL" id="CAA9215768.1"/>
    </source>
</evidence>
<dbReference type="EC" id="2.1.1.17" evidence="2"/>
<protein>
    <submittedName>
        <fullName evidence="2">Phosphatidylethanolamine N-methyltransferase</fullName>
        <ecNumber evidence="2">2.1.1.17</ecNumber>
    </submittedName>
</protein>
<reference evidence="2" key="1">
    <citation type="submission" date="2020-02" db="EMBL/GenBank/DDBJ databases">
        <authorList>
            <person name="Meier V. D."/>
        </authorList>
    </citation>
    <scope>NUCLEOTIDE SEQUENCE</scope>
    <source>
        <strain evidence="2">AVDCRST_MAG77</strain>
    </source>
</reference>
<feature type="domain" description="Methyltransferase" evidence="1">
    <location>
        <begin position="51"/>
        <end position="146"/>
    </location>
</feature>
<evidence type="ECO:0000259" key="1">
    <source>
        <dbReference type="Pfam" id="PF13649"/>
    </source>
</evidence>
<dbReference type="EMBL" id="CADCTC010000014">
    <property type="protein sequence ID" value="CAA9215768.1"/>
    <property type="molecule type" value="Genomic_DNA"/>
</dbReference>
<name>A0A6J4H8W3_9CHLR</name>
<dbReference type="Pfam" id="PF13649">
    <property type="entry name" value="Methyltransf_25"/>
    <property type="match status" value="1"/>
</dbReference>
<dbReference type="PANTHER" id="PTHR43591:SF24">
    <property type="entry name" value="2-METHOXY-6-POLYPRENYL-1,4-BENZOQUINOL METHYLASE, MITOCHONDRIAL"/>
    <property type="match status" value="1"/>
</dbReference>
<organism evidence="2">
    <name type="scientific">uncultured Chloroflexota bacterium</name>
    <dbReference type="NCBI Taxonomy" id="166587"/>
    <lineage>
        <taxon>Bacteria</taxon>
        <taxon>Bacillati</taxon>
        <taxon>Chloroflexota</taxon>
        <taxon>environmental samples</taxon>
    </lineage>
</organism>
<dbReference type="Gene3D" id="3.40.50.150">
    <property type="entry name" value="Vaccinia Virus protein VP39"/>
    <property type="match status" value="1"/>
</dbReference>
<dbReference type="GO" id="GO:0032259">
    <property type="term" value="P:methylation"/>
    <property type="evidence" value="ECO:0007669"/>
    <property type="project" value="UniProtKB-KW"/>
</dbReference>
<dbReference type="GO" id="GO:0004608">
    <property type="term" value="F:phosphatidylethanolamine N-methyltransferase activity"/>
    <property type="evidence" value="ECO:0007669"/>
    <property type="project" value="UniProtKB-EC"/>
</dbReference>
<accession>A0A6J4H8W3</accession>
<dbReference type="AlphaFoldDB" id="A0A6J4H8W3"/>
<dbReference type="InterPro" id="IPR041698">
    <property type="entry name" value="Methyltransf_25"/>
</dbReference>
<dbReference type="CDD" id="cd02440">
    <property type="entry name" value="AdoMet_MTases"/>
    <property type="match status" value="1"/>
</dbReference>
<dbReference type="SUPFAM" id="SSF53335">
    <property type="entry name" value="S-adenosyl-L-methionine-dependent methyltransferases"/>
    <property type="match status" value="1"/>
</dbReference>
<proteinExistence type="predicted"/>
<dbReference type="InterPro" id="IPR029063">
    <property type="entry name" value="SAM-dependent_MTases_sf"/>
</dbReference>
<dbReference type="PANTHER" id="PTHR43591">
    <property type="entry name" value="METHYLTRANSFERASE"/>
    <property type="match status" value="1"/>
</dbReference>
<sequence length="268" mass="28763">MVTVSGSIASEKARVAESFGRLAPEYDFAGCFAHFGRRLVEVVGVEPGHRVLDVASGRGAVLFPAAERVGALGHAEGIDLAEGMVGATNAEAERCGSAARVRVMDAEQLDFPDAAFDRVLCGFGVMFFPDQKQGFAEMRRVLRADGRVGVSTWRAAESEDLGAVLRVMGLGQPPIPGWITEPEVLSALLVEASFSEVHVAAETHVFRHADLNAYWRGARGTGMRRNIDALDAEQSARVRAALTERLAQYQRSDGYYVPATALLGTGRA</sequence>
<keyword evidence="2" id="KW-0808">Transferase</keyword>
<keyword evidence="2" id="KW-0489">Methyltransferase</keyword>
<gene>
    <name evidence="2" type="ORF">AVDCRST_MAG77-191</name>
</gene>